<proteinExistence type="predicted"/>
<keyword evidence="2" id="KW-0342">GTP-binding</keyword>
<evidence type="ECO:0000256" key="1">
    <source>
        <dbReference type="ARBA" id="ARBA00022741"/>
    </source>
</evidence>
<evidence type="ECO:0000313" key="4">
    <source>
        <dbReference type="EMBL" id="OAO15472.1"/>
    </source>
</evidence>
<dbReference type="GO" id="GO:0005525">
    <property type="term" value="F:GTP binding"/>
    <property type="evidence" value="ECO:0007669"/>
    <property type="project" value="UniProtKB-KW"/>
</dbReference>
<keyword evidence="1" id="KW-0547">Nucleotide-binding</keyword>
<dbReference type="OrthoDB" id="6585768at2759"/>
<organism evidence="4 5">
    <name type="scientific">Blastocystis sp. subtype 1 (strain ATCC 50177 / NandII)</name>
    <dbReference type="NCBI Taxonomy" id="478820"/>
    <lineage>
        <taxon>Eukaryota</taxon>
        <taxon>Sar</taxon>
        <taxon>Stramenopiles</taxon>
        <taxon>Bigyra</taxon>
        <taxon>Opalozoa</taxon>
        <taxon>Opalinata</taxon>
        <taxon>Blastocystidae</taxon>
        <taxon>Blastocystis</taxon>
    </lineage>
</organism>
<dbReference type="PROSITE" id="PS51419">
    <property type="entry name" value="RAB"/>
    <property type="match status" value="1"/>
</dbReference>
<dbReference type="Proteomes" id="UP000078348">
    <property type="component" value="Unassembled WGS sequence"/>
</dbReference>
<evidence type="ECO:0000256" key="3">
    <source>
        <dbReference type="SAM" id="MobiDB-lite"/>
    </source>
</evidence>
<name>A0A196SH35_BLAHN</name>
<dbReference type="EMBL" id="LXWW01000139">
    <property type="protein sequence ID" value="OAO15472.1"/>
    <property type="molecule type" value="Genomic_DNA"/>
</dbReference>
<dbReference type="Gene3D" id="3.40.50.300">
    <property type="entry name" value="P-loop containing nucleotide triphosphate hydrolases"/>
    <property type="match status" value="1"/>
</dbReference>
<comment type="caution">
    <text evidence="4">The sequence shown here is derived from an EMBL/GenBank/DDBJ whole genome shotgun (WGS) entry which is preliminary data.</text>
</comment>
<dbReference type="PRINTS" id="PR00449">
    <property type="entry name" value="RASTRNSFRMNG"/>
</dbReference>
<dbReference type="InterPro" id="IPR001806">
    <property type="entry name" value="Small_GTPase"/>
</dbReference>
<dbReference type="InterPro" id="IPR027417">
    <property type="entry name" value="P-loop_NTPase"/>
</dbReference>
<sequence length="216" mass="24151">MQYKVGLLGRDGVGKTSIVLQLVDNYFSRSFKPTSGVFRINYNITQDDTEITLSINDFPGEIDFDSPMVEMVKSLDAILIVTNNNYTDTSLREELRILLQRIQNLFAVKTPYIAIVGNHFVSDDGPSPRHSPCPSDLKEASQRSSPLPPLEVDSGDLESQSLAASMQIDYYSVCAYSGYGIRSLFDSVARKLTTTRAPPEAAPVKSKWECFRLCWH</sequence>
<reference evidence="4 5" key="1">
    <citation type="submission" date="2016-05" db="EMBL/GenBank/DDBJ databases">
        <title>Nuclear genome of Blastocystis sp. subtype 1 NandII.</title>
        <authorList>
            <person name="Gentekaki E."/>
            <person name="Curtis B."/>
            <person name="Stairs C."/>
            <person name="Eme L."/>
            <person name="Herman E."/>
            <person name="Klimes V."/>
            <person name="Arias M.C."/>
            <person name="Elias M."/>
            <person name="Hilliou F."/>
            <person name="Klute M."/>
            <person name="Malik S.-B."/>
            <person name="Pightling A."/>
            <person name="Rachubinski R."/>
            <person name="Salas D."/>
            <person name="Schlacht A."/>
            <person name="Suga H."/>
            <person name="Archibald J."/>
            <person name="Ball S.G."/>
            <person name="Clark G."/>
            <person name="Dacks J."/>
            <person name="Van Der Giezen M."/>
            <person name="Tsaousis A."/>
            <person name="Roger A."/>
        </authorList>
    </citation>
    <scope>NUCLEOTIDE SEQUENCE [LARGE SCALE GENOMIC DNA]</scope>
    <source>
        <strain evidence="5">ATCC 50177 / NandII</strain>
    </source>
</reference>
<dbReference type="SUPFAM" id="SSF52540">
    <property type="entry name" value="P-loop containing nucleoside triphosphate hydrolases"/>
    <property type="match status" value="1"/>
</dbReference>
<dbReference type="SMART" id="SM00173">
    <property type="entry name" value="RAS"/>
    <property type="match status" value="1"/>
</dbReference>
<feature type="region of interest" description="Disordered" evidence="3">
    <location>
        <begin position="124"/>
        <end position="154"/>
    </location>
</feature>
<dbReference type="InterPro" id="IPR050227">
    <property type="entry name" value="Rab"/>
</dbReference>
<protein>
    <submittedName>
        <fullName evidence="4">GTPase</fullName>
    </submittedName>
</protein>
<dbReference type="Pfam" id="PF00071">
    <property type="entry name" value="Ras"/>
    <property type="match status" value="1"/>
</dbReference>
<keyword evidence="5" id="KW-1185">Reference proteome</keyword>
<gene>
    <name evidence="4" type="ORF">AV274_2811</name>
</gene>
<dbReference type="AlphaFoldDB" id="A0A196SH35"/>
<evidence type="ECO:0000313" key="5">
    <source>
        <dbReference type="Proteomes" id="UP000078348"/>
    </source>
</evidence>
<evidence type="ECO:0000256" key="2">
    <source>
        <dbReference type="ARBA" id="ARBA00023134"/>
    </source>
</evidence>
<accession>A0A196SH35</accession>
<dbReference type="STRING" id="478820.A0A196SH35"/>
<dbReference type="PANTHER" id="PTHR47977">
    <property type="entry name" value="RAS-RELATED PROTEIN RAB"/>
    <property type="match status" value="1"/>
</dbReference>
<dbReference type="GO" id="GO:0003924">
    <property type="term" value="F:GTPase activity"/>
    <property type="evidence" value="ECO:0007669"/>
    <property type="project" value="InterPro"/>
</dbReference>